<dbReference type="RefSeq" id="WP_007277198.1">
    <property type="nucleotide sequence ID" value="NZ_ABCK01000003.1"/>
</dbReference>
<dbReference type="PANTHER" id="PTHR30041:SF8">
    <property type="entry name" value="PROTEIN YFFB"/>
    <property type="match status" value="1"/>
</dbReference>
<comment type="caution">
    <text evidence="3">The sequence shown here is derived from an EMBL/GenBank/DDBJ whole genome shotgun (WGS) entry which is preliminary data.</text>
</comment>
<dbReference type="EMBL" id="ABCK01000003">
    <property type="protein sequence ID" value="EDM28896.1"/>
    <property type="molecule type" value="Genomic_DNA"/>
</dbReference>
<gene>
    <name evidence="3" type="ORF">LNTAR_13807</name>
</gene>
<dbReference type="PANTHER" id="PTHR30041">
    <property type="entry name" value="ARSENATE REDUCTASE"/>
    <property type="match status" value="1"/>
</dbReference>
<dbReference type="eggNOG" id="COG1393">
    <property type="taxonomic scope" value="Bacteria"/>
</dbReference>
<keyword evidence="4" id="KW-1185">Reference proteome</keyword>
<organism evidence="3 4">
    <name type="scientific">Lentisphaera araneosa HTCC2155</name>
    <dbReference type="NCBI Taxonomy" id="313628"/>
    <lineage>
        <taxon>Bacteria</taxon>
        <taxon>Pseudomonadati</taxon>
        <taxon>Lentisphaerota</taxon>
        <taxon>Lentisphaeria</taxon>
        <taxon>Lentisphaerales</taxon>
        <taxon>Lentisphaeraceae</taxon>
        <taxon>Lentisphaera</taxon>
    </lineage>
</organism>
<dbReference type="PROSITE" id="PS51353">
    <property type="entry name" value="ARSC"/>
    <property type="match status" value="1"/>
</dbReference>
<evidence type="ECO:0000313" key="4">
    <source>
        <dbReference type="Proteomes" id="UP000004947"/>
    </source>
</evidence>
<dbReference type="NCBIfam" id="TIGR01617">
    <property type="entry name" value="arsC_related"/>
    <property type="match status" value="1"/>
</dbReference>
<sequence>MSVKIYQYKRCGTCVKAIKFLEANNISYDSIPIREQAPSKDELLQMLDAYDGNIKKLFNTSGQDYRAQGLGKKLAELSLDEQLDLLMGNGNLVKRPFVIDGDKAMVAFKEETWKEFFSL</sequence>
<dbReference type="SUPFAM" id="SSF52833">
    <property type="entry name" value="Thioredoxin-like"/>
    <property type="match status" value="1"/>
</dbReference>
<dbReference type="AlphaFoldDB" id="A6DH13"/>
<dbReference type="Gene3D" id="3.40.30.10">
    <property type="entry name" value="Glutaredoxin"/>
    <property type="match status" value="1"/>
</dbReference>
<evidence type="ECO:0000313" key="3">
    <source>
        <dbReference type="EMBL" id="EDM28896.1"/>
    </source>
</evidence>
<dbReference type="InterPro" id="IPR006660">
    <property type="entry name" value="Arsenate_reductase-like"/>
</dbReference>
<dbReference type="InterPro" id="IPR036249">
    <property type="entry name" value="Thioredoxin-like_sf"/>
</dbReference>
<accession>A6DH13</accession>
<proteinExistence type="inferred from homology"/>
<reference evidence="3 4" key="1">
    <citation type="journal article" date="2010" name="J. Bacteriol.">
        <title>Genome sequence of Lentisphaera araneosa HTCC2155T, the type species of the order Lentisphaerales in the phylum Lentisphaerae.</title>
        <authorList>
            <person name="Thrash J.C."/>
            <person name="Cho J.C."/>
            <person name="Vergin K.L."/>
            <person name="Morris R.M."/>
            <person name="Giovannoni S.J."/>
        </authorList>
    </citation>
    <scope>NUCLEOTIDE SEQUENCE [LARGE SCALE GENOMIC DNA]</scope>
    <source>
        <strain evidence="3 4">HTCC2155</strain>
    </source>
</reference>
<dbReference type="STRING" id="313628.LNTAR_13807"/>
<dbReference type="Proteomes" id="UP000004947">
    <property type="component" value="Unassembled WGS sequence"/>
</dbReference>
<dbReference type="OrthoDB" id="9794155at2"/>
<evidence type="ECO:0000256" key="1">
    <source>
        <dbReference type="ARBA" id="ARBA00007198"/>
    </source>
</evidence>
<comment type="similarity">
    <text evidence="1 2">Belongs to the ArsC family.</text>
</comment>
<protein>
    <submittedName>
        <fullName evidence="3">Arsenate reductase</fullName>
    </submittedName>
</protein>
<evidence type="ECO:0000256" key="2">
    <source>
        <dbReference type="PROSITE-ProRule" id="PRU01282"/>
    </source>
</evidence>
<dbReference type="Pfam" id="PF03960">
    <property type="entry name" value="ArsC"/>
    <property type="match status" value="1"/>
</dbReference>
<dbReference type="InterPro" id="IPR006504">
    <property type="entry name" value="Tscrpt_reg_Spx/MgsR"/>
</dbReference>
<name>A6DH13_9BACT</name>